<dbReference type="PANTHER" id="PTHR13329:SF2">
    <property type="entry name" value="SMALL RIBOSOMAL SUBUNIT PROTEIN MS40"/>
    <property type="match status" value="1"/>
</dbReference>
<dbReference type="GO" id="GO:0032543">
    <property type="term" value="P:mitochondrial translation"/>
    <property type="evidence" value="ECO:0007669"/>
    <property type="project" value="InterPro"/>
</dbReference>
<dbReference type="EMBL" id="UXSR01000134">
    <property type="protein sequence ID" value="VDD75181.1"/>
    <property type="molecule type" value="Genomic_DNA"/>
</dbReference>
<evidence type="ECO:0000256" key="8">
    <source>
        <dbReference type="ARBA" id="ARBA00023274"/>
    </source>
</evidence>
<dbReference type="GO" id="GO:0003735">
    <property type="term" value="F:structural constituent of ribosome"/>
    <property type="evidence" value="ECO:0007669"/>
    <property type="project" value="InterPro"/>
</dbReference>
<keyword evidence="13" id="KW-1185">Reference proteome</keyword>
<dbReference type="Proteomes" id="UP000267029">
    <property type="component" value="Unassembled WGS sequence"/>
</dbReference>
<evidence type="ECO:0000256" key="10">
    <source>
        <dbReference type="ARBA" id="ARBA00035130"/>
    </source>
</evidence>
<dbReference type="InterPro" id="IPR000218">
    <property type="entry name" value="Ribosomal_uL14"/>
</dbReference>
<evidence type="ECO:0000256" key="7">
    <source>
        <dbReference type="ARBA" id="ARBA00023128"/>
    </source>
</evidence>
<dbReference type="OrthoDB" id="21463at2759"/>
<dbReference type="PANTHER" id="PTHR13329">
    <property type="entry name" value="MITOCHONDRIAL RIBOSOMAL PROTEIN S18B"/>
    <property type="match status" value="1"/>
</dbReference>
<accession>A0A0R3U3M5</accession>
<keyword evidence="4" id="KW-0597">Phosphoprotein</keyword>
<dbReference type="SMART" id="SM01374">
    <property type="entry name" value="Ribosomal_L14"/>
    <property type="match status" value="1"/>
</dbReference>
<dbReference type="Gene3D" id="4.10.640.10">
    <property type="entry name" value="Ribosomal protein S18"/>
    <property type="match status" value="1"/>
</dbReference>
<reference evidence="12 13" key="1">
    <citation type="submission" date="2018-10" db="EMBL/GenBank/DDBJ databases">
        <authorList>
            <consortium name="Pathogen Informatics"/>
        </authorList>
    </citation>
    <scope>NUCLEOTIDE SEQUENCE [LARGE SCALE GENOMIC DNA]</scope>
</reference>
<dbReference type="Pfam" id="PF01084">
    <property type="entry name" value="Ribosomal_S18"/>
    <property type="match status" value="1"/>
</dbReference>
<sequence>MALSSDFFPNITQAALVEPTAAGYRAAIKQEIPLEDLPLRVNFRGKPYKPSSLEESIEYLNSPEYQKLYQGKPVWFYHRRNYKGHFPPKYPRKSCTVARKLITSNPCPICRDEYLVIDHRNLALIKQFLHPLSADILEPKVTGLCAVQHKALLLAIEKARDLGTVQMRLPFRLFDYSEYYGDILSEEELAKLASHVVAGTGSGGQLEPVDNIYREAARSLATLPAAISSLLHQSALIPHAEAVTAEPPSAEIERPKLPNRYQMEEAYRKFIAPEQKKIVSKKIGLKQTGQQQAGVKEAELNDVKTFLQIGTGTASKRKPMVIRVYNRKNRGVIGDKVLLAVAGQKHRGWIVGCRMPSKDGWPRFESNNVVLVDDEGNPMGTRILVPIPAKLRSLPGDVTKILSIATAFV</sequence>
<gene>
    <name evidence="12" type="ORF">MCOS_LOCUS1184</name>
</gene>
<dbReference type="SUPFAM" id="SSF46911">
    <property type="entry name" value="Ribosomal protein S18"/>
    <property type="match status" value="1"/>
</dbReference>
<dbReference type="InterPro" id="IPR036870">
    <property type="entry name" value="Ribosomal_bS18_sf"/>
</dbReference>
<keyword evidence="6" id="KW-0689">Ribosomal protein</keyword>
<evidence type="ECO:0000256" key="5">
    <source>
        <dbReference type="ARBA" id="ARBA00022946"/>
    </source>
</evidence>
<dbReference type="STRING" id="53468.A0A0R3U3M5"/>
<keyword evidence="5" id="KW-0809">Transit peptide</keyword>
<keyword evidence="7" id="KW-0496">Mitochondrion</keyword>
<evidence type="ECO:0000256" key="1">
    <source>
        <dbReference type="ARBA" id="ARBA00004173"/>
    </source>
</evidence>
<dbReference type="GO" id="GO:0005739">
    <property type="term" value="C:mitochondrion"/>
    <property type="evidence" value="ECO:0007669"/>
    <property type="project" value="UniProtKB-SubCell"/>
</dbReference>
<dbReference type="InterPro" id="IPR001648">
    <property type="entry name" value="Ribosomal_bS18"/>
</dbReference>
<dbReference type="Gene3D" id="2.40.150.20">
    <property type="entry name" value="Ribosomal protein L14"/>
    <property type="match status" value="1"/>
</dbReference>
<evidence type="ECO:0000256" key="9">
    <source>
        <dbReference type="ARBA" id="ARBA00032055"/>
    </source>
</evidence>
<evidence type="ECO:0000313" key="13">
    <source>
        <dbReference type="Proteomes" id="UP000267029"/>
    </source>
</evidence>
<dbReference type="SUPFAM" id="SSF50193">
    <property type="entry name" value="Ribosomal protein L14"/>
    <property type="match status" value="1"/>
</dbReference>
<dbReference type="InterPro" id="IPR036853">
    <property type="entry name" value="Ribosomal_uL14_sf"/>
</dbReference>
<evidence type="ECO:0000256" key="4">
    <source>
        <dbReference type="ARBA" id="ARBA00022553"/>
    </source>
</evidence>
<name>A0A0R3U3M5_MESCO</name>
<evidence type="ECO:0000256" key="3">
    <source>
        <dbReference type="ARBA" id="ARBA00010745"/>
    </source>
</evidence>
<dbReference type="Pfam" id="PF00238">
    <property type="entry name" value="Ribosomal_L14"/>
    <property type="match status" value="1"/>
</dbReference>
<evidence type="ECO:0000256" key="2">
    <source>
        <dbReference type="ARBA" id="ARBA00006136"/>
    </source>
</evidence>
<evidence type="ECO:0000256" key="6">
    <source>
        <dbReference type="ARBA" id="ARBA00022980"/>
    </source>
</evidence>
<evidence type="ECO:0000256" key="11">
    <source>
        <dbReference type="ARBA" id="ARBA00035515"/>
    </source>
</evidence>
<evidence type="ECO:0000313" key="12">
    <source>
        <dbReference type="EMBL" id="VDD75181.1"/>
    </source>
</evidence>
<dbReference type="AlphaFoldDB" id="A0A0R3U3M5"/>
<organism evidence="12 13">
    <name type="scientific">Mesocestoides corti</name>
    <name type="common">Flatworm</name>
    <dbReference type="NCBI Taxonomy" id="53468"/>
    <lineage>
        <taxon>Eukaryota</taxon>
        <taxon>Metazoa</taxon>
        <taxon>Spiralia</taxon>
        <taxon>Lophotrochozoa</taxon>
        <taxon>Platyhelminthes</taxon>
        <taxon>Cestoda</taxon>
        <taxon>Eucestoda</taxon>
        <taxon>Cyclophyllidea</taxon>
        <taxon>Mesocestoididae</taxon>
        <taxon>Mesocestoides</taxon>
    </lineage>
</organism>
<dbReference type="GO" id="GO:1990904">
    <property type="term" value="C:ribonucleoprotein complex"/>
    <property type="evidence" value="ECO:0007669"/>
    <property type="project" value="UniProtKB-KW"/>
</dbReference>
<comment type="similarity">
    <text evidence="3">Belongs to the universal ribosomal protein uL14 family.</text>
</comment>
<keyword evidence="8" id="KW-0687">Ribonucleoprotein</keyword>
<dbReference type="InterPro" id="IPR040054">
    <property type="entry name" value="MRPS18B"/>
</dbReference>
<comment type="similarity">
    <text evidence="2">Belongs to the bacterial ribosomal protein bS18 family. Mitochondrion-specific ribosomal protein mS40 subfamily.</text>
</comment>
<proteinExistence type="inferred from homology"/>
<protein>
    <recommendedName>
        <fullName evidence="10">Small ribosomal subunit protein mS40</fullName>
    </recommendedName>
    <alternativeName>
        <fullName evidence="9">28S ribosomal protein S18-2, mitochondrial</fullName>
    </alternativeName>
    <alternativeName>
        <fullName evidence="11">28S ribosomal protein S18b, mitochondrial</fullName>
    </alternativeName>
</protein>
<dbReference type="CDD" id="cd00337">
    <property type="entry name" value="Ribosomal_uL14"/>
    <property type="match status" value="1"/>
</dbReference>
<comment type="subcellular location">
    <subcellularLocation>
        <location evidence="1">Mitochondrion</location>
    </subcellularLocation>
</comment>
<dbReference type="GO" id="GO:0005840">
    <property type="term" value="C:ribosome"/>
    <property type="evidence" value="ECO:0007669"/>
    <property type="project" value="UniProtKB-KW"/>
</dbReference>